<dbReference type="eggNOG" id="COG1820">
    <property type="taxonomic scope" value="Bacteria"/>
</dbReference>
<dbReference type="Pfam" id="PF01979">
    <property type="entry name" value="Amidohydro_1"/>
    <property type="match status" value="1"/>
</dbReference>
<feature type="binding site" evidence="8">
    <location>
        <position position="208"/>
    </location>
    <ligand>
        <name>Zn(2+)</name>
        <dbReference type="ChEBI" id="CHEBI:29105"/>
    </ligand>
</feature>
<keyword evidence="11" id="KW-1185">Reference proteome</keyword>
<feature type="binding site" evidence="7">
    <location>
        <position position="132"/>
    </location>
    <ligand>
        <name>substrate</name>
    </ligand>
</feature>
<dbReference type="PIRSF" id="PIRSF038994">
    <property type="entry name" value="NagA"/>
    <property type="match status" value="1"/>
</dbReference>
<dbReference type="KEGG" id="tta:Theth_1968"/>
<feature type="active site" description="Proton donor/acceptor" evidence="6">
    <location>
        <position position="266"/>
    </location>
</feature>
<comment type="cofactor">
    <cofactor evidence="8">
        <name>a divalent metal cation</name>
        <dbReference type="ChEBI" id="CHEBI:60240"/>
    </cofactor>
    <text evidence="8">Binds 1 divalent metal cation per subunit.</text>
</comment>
<reference evidence="10 11" key="1">
    <citation type="submission" date="2010-11" db="EMBL/GenBank/DDBJ databases">
        <title>The complete genome of Thermotoga thermarum DSM 5069.</title>
        <authorList>
            <consortium name="US DOE Joint Genome Institute (JGI-PGF)"/>
            <person name="Lucas S."/>
            <person name="Copeland A."/>
            <person name="Lapidus A."/>
            <person name="Bruce D."/>
            <person name="Goodwin L."/>
            <person name="Pitluck S."/>
            <person name="Kyrpides N."/>
            <person name="Mavromatis K."/>
            <person name="Ivanova N."/>
            <person name="Zeytun A."/>
            <person name="Brettin T."/>
            <person name="Detter J.C."/>
            <person name="Tapia R."/>
            <person name="Han C."/>
            <person name="Land M."/>
            <person name="Hauser L."/>
            <person name="Markowitz V."/>
            <person name="Cheng J.-F."/>
            <person name="Hugenholtz P."/>
            <person name="Woyke T."/>
            <person name="Wu D."/>
            <person name="Spring S."/>
            <person name="Schroeder M."/>
            <person name="Brambilla E."/>
            <person name="Klenk H.-P."/>
            <person name="Eisen J.A."/>
        </authorList>
    </citation>
    <scope>NUCLEOTIDE SEQUENCE [LARGE SCALE GENOMIC DNA]</scope>
    <source>
        <strain evidence="10 11">DSM 5069</strain>
    </source>
</reference>
<evidence type="ECO:0000256" key="1">
    <source>
        <dbReference type="ARBA" id="ARBA00010716"/>
    </source>
</evidence>
<dbReference type="EC" id="3.5.1.25" evidence="10"/>
<feature type="binding site" evidence="7">
    <location>
        <position position="219"/>
    </location>
    <ligand>
        <name>substrate</name>
    </ligand>
</feature>
<dbReference type="InterPro" id="IPR003764">
    <property type="entry name" value="GlcNAc_6-P_deAcase"/>
</dbReference>
<dbReference type="Proteomes" id="UP000006804">
    <property type="component" value="Chromosome"/>
</dbReference>
<dbReference type="InterPro" id="IPR011059">
    <property type="entry name" value="Metal-dep_hydrolase_composite"/>
</dbReference>
<gene>
    <name evidence="10" type="ORF">Theth_1968</name>
</gene>
<evidence type="ECO:0000313" key="10">
    <source>
        <dbReference type="EMBL" id="AEH52008.1"/>
    </source>
</evidence>
<evidence type="ECO:0000256" key="4">
    <source>
        <dbReference type="ARBA" id="ARBA00023277"/>
    </source>
</evidence>
<dbReference type="RefSeq" id="WP_013933215.1">
    <property type="nucleotide sequence ID" value="NC_015707.1"/>
</dbReference>
<feature type="binding site" evidence="7">
    <location>
        <begin position="211"/>
        <end position="212"/>
    </location>
    <ligand>
        <name>substrate</name>
    </ligand>
</feature>
<dbReference type="SUPFAM" id="SSF51556">
    <property type="entry name" value="Metallo-dependent hydrolases"/>
    <property type="match status" value="1"/>
</dbReference>
<keyword evidence="2 8" id="KW-0479">Metal-binding</keyword>
<dbReference type="InterPro" id="IPR032466">
    <property type="entry name" value="Metal_Hydrolase"/>
</dbReference>
<sequence length="374" mass="40855">MRILAKKLYTPLQVIEDVCITIEGEKIVGIEKTQQKVDKAFPIVAPGLVDTHTHGAVGIDAMQIDKEGLEKLSLFYASRGVTSFLLATVSDTFEKIVHVCETVNEFKEKLPAAKLRGLYIEGPYLNPSKKGAHKEQYLKKPDIKELQKLVDNYKEIVKVFTIAPELEGSIEAIKFLAKNNVVVSIGHTEADYQTTVDAVNAGATRATHLFNAMRSFSHREPGIVGAVLTDERVFCEIICDLVHVHPIVIEIALKSKGFQKVVLVSDSMSATGLEDGEYLLGDLEVVVKNKVARLKNSDTLAGSTLTLDQAIKNLVLNLNLDLKSALTMATLNACLASNLRCGTIQVGMPADLVCFDEELNVVATFVDGKLVYSA</sequence>
<comment type="similarity">
    <text evidence="1 5">Belongs to the metallo-dependent hydrolases superfamily. NagA family.</text>
</comment>
<dbReference type="GO" id="GO:0046872">
    <property type="term" value="F:metal ion binding"/>
    <property type="evidence" value="ECO:0007669"/>
    <property type="project" value="UniProtKB-KW"/>
</dbReference>
<feature type="binding site" evidence="8">
    <location>
        <position position="187"/>
    </location>
    <ligand>
        <name>Zn(2+)</name>
        <dbReference type="ChEBI" id="CHEBI:29105"/>
    </ligand>
</feature>
<dbReference type="STRING" id="688269.Theth_1968"/>
<protein>
    <submittedName>
        <fullName evidence="10">N-acetylglucosamine-6-phosphate deacetylase</fullName>
        <ecNumber evidence="10">3.5.1.25</ecNumber>
    </submittedName>
</protein>
<dbReference type="EMBL" id="CP002351">
    <property type="protein sequence ID" value="AEH52008.1"/>
    <property type="molecule type" value="Genomic_DNA"/>
</dbReference>
<dbReference type="InterPro" id="IPR006680">
    <property type="entry name" value="Amidohydro-rel"/>
</dbReference>
<feature type="binding site" evidence="7">
    <location>
        <position position="243"/>
    </location>
    <ligand>
        <name>substrate</name>
    </ligand>
</feature>
<dbReference type="OrthoDB" id="9776488at2"/>
<keyword evidence="3 5" id="KW-0378">Hydrolase</keyword>
<dbReference type="AlphaFoldDB" id="F7YWM3"/>
<evidence type="ECO:0000256" key="3">
    <source>
        <dbReference type="ARBA" id="ARBA00022801"/>
    </source>
</evidence>
<dbReference type="PANTHER" id="PTHR11113:SF14">
    <property type="entry name" value="N-ACETYLGLUCOSAMINE-6-PHOSPHATE DEACETYLASE"/>
    <property type="match status" value="1"/>
</dbReference>
<feature type="binding site" evidence="8">
    <location>
        <position position="121"/>
    </location>
    <ligand>
        <name>Zn(2+)</name>
        <dbReference type="ChEBI" id="CHEBI:29105"/>
    </ligand>
</feature>
<evidence type="ECO:0000256" key="6">
    <source>
        <dbReference type="PIRSR" id="PIRSR038994-1"/>
    </source>
</evidence>
<dbReference type="GO" id="GO:0008448">
    <property type="term" value="F:N-acetylglucosamine-6-phosphate deacetylase activity"/>
    <property type="evidence" value="ECO:0007669"/>
    <property type="project" value="UniProtKB-EC"/>
</dbReference>
<feature type="binding site" evidence="7">
    <location>
        <begin position="300"/>
        <end position="302"/>
    </location>
    <ligand>
        <name>substrate</name>
    </ligand>
</feature>
<dbReference type="GO" id="GO:0006046">
    <property type="term" value="P:N-acetylglucosamine catabolic process"/>
    <property type="evidence" value="ECO:0007669"/>
    <property type="project" value="TreeGrafter"/>
</dbReference>
<evidence type="ECO:0000256" key="5">
    <source>
        <dbReference type="PIRNR" id="PIRNR038994"/>
    </source>
</evidence>
<dbReference type="FunFam" id="3.20.20.140:FF:000004">
    <property type="entry name" value="N-acetylglucosamine-6-phosphate deacetylase"/>
    <property type="match status" value="1"/>
</dbReference>
<feature type="domain" description="Amidohydrolase-related" evidence="9">
    <location>
        <begin position="43"/>
        <end position="371"/>
    </location>
</feature>
<evidence type="ECO:0000313" key="11">
    <source>
        <dbReference type="Proteomes" id="UP000006804"/>
    </source>
</evidence>
<dbReference type="Gene3D" id="3.20.20.140">
    <property type="entry name" value="Metal-dependent hydrolases"/>
    <property type="match status" value="1"/>
</dbReference>
<dbReference type="NCBIfam" id="TIGR00221">
    <property type="entry name" value="nagA"/>
    <property type="match status" value="1"/>
</dbReference>
<evidence type="ECO:0000256" key="2">
    <source>
        <dbReference type="ARBA" id="ARBA00022723"/>
    </source>
</evidence>
<dbReference type="PANTHER" id="PTHR11113">
    <property type="entry name" value="N-ACETYLGLUCOSAMINE-6-PHOSPHATE DEACETYLASE"/>
    <property type="match status" value="1"/>
</dbReference>
<dbReference type="SUPFAM" id="SSF51338">
    <property type="entry name" value="Composite domain of metallo-dependent hydrolases"/>
    <property type="match status" value="1"/>
</dbReference>
<keyword evidence="4 5" id="KW-0119">Carbohydrate metabolism</keyword>
<accession>F7YWM3</accession>
<evidence type="ECO:0000256" key="8">
    <source>
        <dbReference type="PIRSR" id="PIRSR038994-3"/>
    </source>
</evidence>
<dbReference type="CDD" id="cd00854">
    <property type="entry name" value="NagA"/>
    <property type="match status" value="1"/>
</dbReference>
<dbReference type="PATRIC" id="fig|688269.3.peg.2029"/>
<dbReference type="Gene3D" id="2.30.40.10">
    <property type="entry name" value="Urease, subunit C, domain 1"/>
    <property type="match status" value="1"/>
</dbReference>
<evidence type="ECO:0000259" key="9">
    <source>
        <dbReference type="Pfam" id="PF01979"/>
    </source>
</evidence>
<proteinExistence type="inferred from homology"/>
<evidence type="ECO:0000256" key="7">
    <source>
        <dbReference type="PIRSR" id="PIRSR038994-2"/>
    </source>
</evidence>
<name>F7YWM3_9THEM</name>
<organism evidence="10 11">
    <name type="scientific">Pseudothermotoga thermarum DSM 5069</name>
    <dbReference type="NCBI Taxonomy" id="688269"/>
    <lineage>
        <taxon>Bacteria</taxon>
        <taxon>Thermotogati</taxon>
        <taxon>Thermotogota</taxon>
        <taxon>Thermotogae</taxon>
        <taxon>Thermotogales</taxon>
        <taxon>Thermotogaceae</taxon>
        <taxon>Pseudothermotoga</taxon>
    </lineage>
</organism>
<dbReference type="HOGENOM" id="CLU_032482_2_1_0"/>